<accession>A0A4P7NU80</accession>
<dbReference type="EMBL" id="CP034210">
    <property type="protein sequence ID" value="QBZ66010.1"/>
    <property type="molecule type" value="Genomic_DNA"/>
</dbReference>
<name>A0A4P7NU80_PYROR</name>
<dbReference type="Proteomes" id="UP000294847">
    <property type="component" value="Chromosome 7"/>
</dbReference>
<proteinExistence type="predicted"/>
<organism evidence="1 2">
    <name type="scientific">Pyricularia oryzae</name>
    <name type="common">Rice blast fungus</name>
    <name type="synonym">Magnaporthe oryzae</name>
    <dbReference type="NCBI Taxonomy" id="318829"/>
    <lineage>
        <taxon>Eukaryota</taxon>
        <taxon>Fungi</taxon>
        <taxon>Dikarya</taxon>
        <taxon>Ascomycota</taxon>
        <taxon>Pezizomycotina</taxon>
        <taxon>Sordariomycetes</taxon>
        <taxon>Sordariomycetidae</taxon>
        <taxon>Magnaporthales</taxon>
        <taxon>Pyriculariaceae</taxon>
        <taxon>Pyricularia</taxon>
    </lineage>
</organism>
<dbReference type="AlphaFoldDB" id="A0A4P7NU80"/>
<reference evidence="1 2" key="1">
    <citation type="journal article" date="2019" name="Mol. Biol. Evol.">
        <title>Blast fungal genomes show frequent chromosomal changes, gene gains and losses, and effector gene turnover.</title>
        <authorList>
            <person name="Gomez Luciano L.B."/>
            <person name="Jason Tsai I."/>
            <person name="Chuma I."/>
            <person name="Tosa Y."/>
            <person name="Chen Y.H."/>
            <person name="Li J.Y."/>
            <person name="Li M.Y."/>
            <person name="Jade Lu M.Y."/>
            <person name="Nakayashiki H."/>
            <person name="Li W.H."/>
        </authorList>
    </citation>
    <scope>NUCLEOTIDE SEQUENCE [LARGE SCALE GENOMIC DNA]</scope>
    <source>
        <strain evidence="1">MZ5-1-6</strain>
    </source>
</reference>
<evidence type="ECO:0000313" key="1">
    <source>
        <dbReference type="EMBL" id="QBZ66010.1"/>
    </source>
</evidence>
<protein>
    <submittedName>
        <fullName evidence="1">Uncharacterized protein</fullName>
    </submittedName>
</protein>
<evidence type="ECO:0000313" key="2">
    <source>
        <dbReference type="Proteomes" id="UP000294847"/>
    </source>
</evidence>
<sequence length="60" mass="6722">MMKLDLGPPLSSTVLRTSRMYFTAYGRLVQAVGRSSSVLACRDPCTLARLQFRPICEWGN</sequence>
<gene>
    <name evidence="1" type="ORF">PoMZ_12977</name>
</gene>